<sequence length="69" mass="7189">MFGFSTSDSKPDTEQKCYEEGEWYGEASGLVTEPCAACARSDCDIDSSGIGGTACAISGGYAYVSDPWG</sequence>
<proteinExistence type="predicted"/>
<reference evidence="1" key="1">
    <citation type="journal article" date="2019" name="bioRxiv">
        <title>The Genome of the Zebra Mussel, Dreissena polymorpha: A Resource for Invasive Species Research.</title>
        <authorList>
            <person name="McCartney M.A."/>
            <person name="Auch B."/>
            <person name="Kono T."/>
            <person name="Mallez S."/>
            <person name="Zhang Y."/>
            <person name="Obille A."/>
            <person name="Becker A."/>
            <person name="Abrahante J.E."/>
            <person name="Garbe J."/>
            <person name="Badalamenti J.P."/>
            <person name="Herman A."/>
            <person name="Mangelson H."/>
            <person name="Liachko I."/>
            <person name="Sullivan S."/>
            <person name="Sone E.D."/>
            <person name="Koren S."/>
            <person name="Silverstein K.A.T."/>
            <person name="Beckman K.B."/>
            <person name="Gohl D.M."/>
        </authorList>
    </citation>
    <scope>NUCLEOTIDE SEQUENCE</scope>
    <source>
        <strain evidence="1">Duluth1</strain>
        <tissue evidence="1">Whole animal</tissue>
    </source>
</reference>
<organism evidence="1 2">
    <name type="scientific">Dreissena polymorpha</name>
    <name type="common">Zebra mussel</name>
    <name type="synonym">Mytilus polymorpha</name>
    <dbReference type="NCBI Taxonomy" id="45954"/>
    <lineage>
        <taxon>Eukaryota</taxon>
        <taxon>Metazoa</taxon>
        <taxon>Spiralia</taxon>
        <taxon>Lophotrochozoa</taxon>
        <taxon>Mollusca</taxon>
        <taxon>Bivalvia</taxon>
        <taxon>Autobranchia</taxon>
        <taxon>Heteroconchia</taxon>
        <taxon>Euheterodonta</taxon>
        <taxon>Imparidentia</taxon>
        <taxon>Neoheterodontei</taxon>
        <taxon>Myida</taxon>
        <taxon>Dreissenoidea</taxon>
        <taxon>Dreissenidae</taxon>
        <taxon>Dreissena</taxon>
    </lineage>
</organism>
<dbReference type="EMBL" id="JAIWYP010000003">
    <property type="protein sequence ID" value="KAH3846926.1"/>
    <property type="molecule type" value="Genomic_DNA"/>
</dbReference>
<reference evidence="1" key="2">
    <citation type="submission" date="2020-11" db="EMBL/GenBank/DDBJ databases">
        <authorList>
            <person name="McCartney M.A."/>
            <person name="Auch B."/>
            <person name="Kono T."/>
            <person name="Mallez S."/>
            <person name="Becker A."/>
            <person name="Gohl D.M."/>
            <person name="Silverstein K.A.T."/>
            <person name="Koren S."/>
            <person name="Bechman K.B."/>
            <person name="Herman A."/>
            <person name="Abrahante J.E."/>
            <person name="Garbe J."/>
        </authorList>
    </citation>
    <scope>NUCLEOTIDE SEQUENCE</scope>
    <source>
        <strain evidence="1">Duluth1</strain>
        <tissue evidence="1">Whole animal</tissue>
    </source>
</reference>
<evidence type="ECO:0000313" key="2">
    <source>
        <dbReference type="Proteomes" id="UP000828390"/>
    </source>
</evidence>
<accession>A0A9D4KXV1</accession>
<evidence type="ECO:0000313" key="1">
    <source>
        <dbReference type="EMBL" id="KAH3846926.1"/>
    </source>
</evidence>
<comment type="caution">
    <text evidence="1">The sequence shown here is derived from an EMBL/GenBank/DDBJ whole genome shotgun (WGS) entry which is preliminary data.</text>
</comment>
<dbReference type="Proteomes" id="UP000828390">
    <property type="component" value="Unassembled WGS sequence"/>
</dbReference>
<name>A0A9D4KXV1_DREPO</name>
<dbReference type="AlphaFoldDB" id="A0A9D4KXV1"/>
<keyword evidence="2" id="KW-1185">Reference proteome</keyword>
<protein>
    <submittedName>
        <fullName evidence="1">Uncharacterized protein</fullName>
    </submittedName>
</protein>
<gene>
    <name evidence="1" type="ORF">DPMN_089233</name>
</gene>